<dbReference type="EMBL" id="JBGLYH010000007">
    <property type="protein sequence ID" value="MEZ7195973.1"/>
    <property type="molecule type" value="Genomic_DNA"/>
</dbReference>
<gene>
    <name evidence="2" type="ORF">AB6M95_04365</name>
</gene>
<feature type="compositionally biased region" description="Basic and acidic residues" evidence="1">
    <location>
        <begin position="1"/>
        <end position="13"/>
    </location>
</feature>
<evidence type="ECO:0000256" key="1">
    <source>
        <dbReference type="SAM" id="MobiDB-lite"/>
    </source>
</evidence>
<evidence type="ECO:0000313" key="3">
    <source>
        <dbReference type="Proteomes" id="UP001568698"/>
    </source>
</evidence>
<dbReference type="RefSeq" id="WP_371385515.1">
    <property type="nucleotide sequence ID" value="NZ_JBGLYH010000007.1"/>
</dbReference>
<comment type="caution">
    <text evidence="2">The sequence shown here is derived from an EMBL/GenBank/DDBJ whole genome shotgun (WGS) entry which is preliminary data.</text>
</comment>
<reference evidence="2 3" key="1">
    <citation type="submission" date="2024-08" db="EMBL/GenBank/DDBJ databases">
        <title>Sulfate-reducing bacteria isolated from formation water of the oil field in Kazakhstan and description of Pseudodesulfovibrio sp.</title>
        <authorList>
            <person name="Bidzhieva S.K."/>
            <person name="Tourova T.P."/>
            <person name="Grouzdev D.S."/>
            <person name="Beletsky A.V."/>
            <person name="Sokolova D.S."/>
            <person name="Samigullina S.R."/>
            <person name="Poltaraus A.B."/>
            <person name="Avtukh A.N."/>
            <person name="Tereshina V.M."/>
            <person name="Zhaparov N.S."/>
            <person name="Mardanov A.V."/>
            <person name="Nazina T.N."/>
        </authorList>
    </citation>
    <scope>NUCLEOTIDE SEQUENCE [LARGE SCALE GENOMIC DNA]</scope>
    <source>
        <strain evidence="2 3">9FUS</strain>
    </source>
</reference>
<organism evidence="2 3">
    <name type="scientific">Pseudodesulfovibrio karagichevae</name>
    <dbReference type="NCBI Taxonomy" id="3239305"/>
    <lineage>
        <taxon>Bacteria</taxon>
        <taxon>Pseudomonadati</taxon>
        <taxon>Thermodesulfobacteriota</taxon>
        <taxon>Desulfovibrionia</taxon>
        <taxon>Desulfovibrionales</taxon>
        <taxon>Desulfovibrionaceae</taxon>
    </lineage>
</organism>
<accession>A0ABV4K268</accession>
<proteinExistence type="predicted"/>
<protein>
    <submittedName>
        <fullName evidence="2">Uncharacterized protein</fullName>
    </submittedName>
</protein>
<keyword evidence="3" id="KW-1185">Reference proteome</keyword>
<dbReference type="Proteomes" id="UP001568698">
    <property type="component" value="Unassembled WGS sequence"/>
</dbReference>
<name>A0ABV4K268_9BACT</name>
<evidence type="ECO:0000313" key="2">
    <source>
        <dbReference type="EMBL" id="MEZ7195973.1"/>
    </source>
</evidence>
<sequence>MQTPDKKSNDSKKSQQRGSASGRGKKACDATGKTIAAGSSAQAFHNNATSKELFTVALHKESIQIPEGKPKSKRGNVQL</sequence>
<feature type="region of interest" description="Disordered" evidence="1">
    <location>
        <begin position="1"/>
        <end position="29"/>
    </location>
</feature>